<keyword evidence="1" id="KW-0732">Signal</keyword>
<dbReference type="PROSITE" id="PS51257">
    <property type="entry name" value="PROKAR_LIPOPROTEIN"/>
    <property type="match status" value="1"/>
</dbReference>
<evidence type="ECO:0008006" key="4">
    <source>
        <dbReference type="Google" id="ProtNLM"/>
    </source>
</evidence>
<evidence type="ECO:0000313" key="2">
    <source>
        <dbReference type="Proteomes" id="UP000050795"/>
    </source>
</evidence>
<dbReference type="AlphaFoldDB" id="A0AA85IMP8"/>
<feature type="chain" id="PRO_5041662396" description="Secreted protein" evidence="1">
    <location>
        <begin position="25"/>
        <end position="84"/>
    </location>
</feature>
<organism evidence="2 3">
    <name type="scientific">Trichobilharzia regenti</name>
    <name type="common">Nasal bird schistosome</name>
    <dbReference type="NCBI Taxonomy" id="157069"/>
    <lineage>
        <taxon>Eukaryota</taxon>
        <taxon>Metazoa</taxon>
        <taxon>Spiralia</taxon>
        <taxon>Lophotrochozoa</taxon>
        <taxon>Platyhelminthes</taxon>
        <taxon>Trematoda</taxon>
        <taxon>Digenea</taxon>
        <taxon>Strigeidida</taxon>
        <taxon>Schistosomatoidea</taxon>
        <taxon>Schistosomatidae</taxon>
        <taxon>Trichobilharzia</taxon>
    </lineage>
</organism>
<dbReference type="Proteomes" id="UP000050795">
    <property type="component" value="Unassembled WGS sequence"/>
</dbReference>
<dbReference type="WBParaSite" id="TREG1_106090.1">
    <property type="protein sequence ID" value="TREG1_106090.1"/>
    <property type="gene ID" value="TREG1_106090"/>
</dbReference>
<proteinExistence type="predicted"/>
<keyword evidence="2" id="KW-1185">Reference proteome</keyword>
<reference evidence="2" key="1">
    <citation type="submission" date="2022-06" db="EMBL/GenBank/DDBJ databases">
        <authorList>
            <person name="Berger JAMES D."/>
            <person name="Berger JAMES D."/>
        </authorList>
    </citation>
    <scope>NUCLEOTIDE SEQUENCE [LARGE SCALE GENOMIC DNA]</scope>
</reference>
<accession>A0AA85IMP8</accession>
<name>A0AA85IMP8_TRIRE</name>
<feature type="signal peptide" evidence="1">
    <location>
        <begin position="1"/>
        <end position="24"/>
    </location>
</feature>
<sequence>MFQNSFKWCVYVFILYVLFSSLNSSTTITVACKFLKQKRLLCIDLNMKSSLPQDDFHTPSVFLSITYHCIHSFELKDATPTPLT</sequence>
<protein>
    <recommendedName>
        <fullName evidence="4">Secreted protein</fullName>
    </recommendedName>
</protein>
<evidence type="ECO:0000256" key="1">
    <source>
        <dbReference type="SAM" id="SignalP"/>
    </source>
</evidence>
<evidence type="ECO:0000313" key="3">
    <source>
        <dbReference type="WBParaSite" id="TREG1_106090.1"/>
    </source>
</evidence>
<reference evidence="3" key="2">
    <citation type="submission" date="2023-11" db="UniProtKB">
        <authorList>
            <consortium name="WormBaseParasite"/>
        </authorList>
    </citation>
    <scope>IDENTIFICATION</scope>
</reference>